<dbReference type="RefSeq" id="XP_007868878.1">
    <property type="nucleotide sequence ID" value="XM_007870687.1"/>
</dbReference>
<organism evidence="2 3">
    <name type="scientific">Gloeophyllum trabeum (strain ATCC 11539 / FP-39264 / Madison 617)</name>
    <name type="common">Brown rot fungus</name>
    <dbReference type="NCBI Taxonomy" id="670483"/>
    <lineage>
        <taxon>Eukaryota</taxon>
        <taxon>Fungi</taxon>
        <taxon>Dikarya</taxon>
        <taxon>Basidiomycota</taxon>
        <taxon>Agaricomycotina</taxon>
        <taxon>Agaricomycetes</taxon>
        <taxon>Gloeophyllales</taxon>
        <taxon>Gloeophyllaceae</taxon>
        <taxon>Gloeophyllum</taxon>
    </lineage>
</organism>
<dbReference type="GeneID" id="19304486"/>
<feature type="region of interest" description="Disordered" evidence="1">
    <location>
        <begin position="1"/>
        <end position="39"/>
    </location>
</feature>
<feature type="region of interest" description="Disordered" evidence="1">
    <location>
        <begin position="95"/>
        <end position="150"/>
    </location>
</feature>
<accession>S7RED8</accession>
<dbReference type="eggNOG" id="ENOG502SMUY">
    <property type="taxonomic scope" value="Eukaryota"/>
</dbReference>
<dbReference type="OMA" id="RAEISMV"/>
<feature type="compositionally biased region" description="Basic and acidic residues" evidence="1">
    <location>
        <begin position="510"/>
        <end position="520"/>
    </location>
</feature>
<name>S7RED8_GLOTA</name>
<feature type="compositionally biased region" description="Low complexity" evidence="1">
    <location>
        <begin position="412"/>
        <end position="423"/>
    </location>
</feature>
<gene>
    <name evidence="2" type="ORF">GLOTRDRAFT_140278</name>
</gene>
<reference evidence="2 3" key="1">
    <citation type="journal article" date="2012" name="Science">
        <title>The Paleozoic origin of enzymatic lignin decomposition reconstructed from 31 fungal genomes.</title>
        <authorList>
            <person name="Floudas D."/>
            <person name="Binder M."/>
            <person name="Riley R."/>
            <person name="Barry K."/>
            <person name="Blanchette R.A."/>
            <person name="Henrissat B."/>
            <person name="Martinez A.T."/>
            <person name="Otillar R."/>
            <person name="Spatafora J.W."/>
            <person name="Yadav J.S."/>
            <person name="Aerts A."/>
            <person name="Benoit I."/>
            <person name="Boyd A."/>
            <person name="Carlson A."/>
            <person name="Copeland A."/>
            <person name="Coutinho P.M."/>
            <person name="de Vries R.P."/>
            <person name="Ferreira P."/>
            <person name="Findley K."/>
            <person name="Foster B."/>
            <person name="Gaskell J."/>
            <person name="Glotzer D."/>
            <person name="Gorecki P."/>
            <person name="Heitman J."/>
            <person name="Hesse C."/>
            <person name="Hori C."/>
            <person name="Igarashi K."/>
            <person name="Jurgens J.A."/>
            <person name="Kallen N."/>
            <person name="Kersten P."/>
            <person name="Kohler A."/>
            <person name="Kuees U."/>
            <person name="Kumar T.K.A."/>
            <person name="Kuo A."/>
            <person name="LaButti K."/>
            <person name="Larrondo L.F."/>
            <person name="Lindquist E."/>
            <person name="Ling A."/>
            <person name="Lombard V."/>
            <person name="Lucas S."/>
            <person name="Lundell T."/>
            <person name="Martin R."/>
            <person name="McLaughlin D.J."/>
            <person name="Morgenstern I."/>
            <person name="Morin E."/>
            <person name="Murat C."/>
            <person name="Nagy L.G."/>
            <person name="Nolan M."/>
            <person name="Ohm R.A."/>
            <person name="Patyshakuliyeva A."/>
            <person name="Rokas A."/>
            <person name="Ruiz-Duenas F.J."/>
            <person name="Sabat G."/>
            <person name="Salamov A."/>
            <person name="Samejima M."/>
            <person name="Schmutz J."/>
            <person name="Slot J.C."/>
            <person name="St John F."/>
            <person name="Stenlid J."/>
            <person name="Sun H."/>
            <person name="Sun S."/>
            <person name="Syed K."/>
            <person name="Tsang A."/>
            <person name="Wiebenga A."/>
            <person name="Young D."/>
            <person name="Pisabarro A."/>
            <person name="Eastwood D.C."/>
            <person name="Martin F."/>
            <person name="Cullen D."/>
            <person name="Grigoriev I.V."/>
            <person name="Hibbett D.S."/>
        </authorList>
    </citation>
    <scope>NUCLEOTIDE SEQUENCE [LARGE SCALE GENOMIC DNA]</scope>
    <source>
        <strain evidence="2 3">ATCC 11539</strain>
    </source>
</reference>
<dbReference type="KEGG" id="gtr:GLOTRDRAFT_140278"/>
<sequence length="537" mass="55966">MASPSSSATTQSPPLAYLEAGPVPSATSEGSTVDDAEAEDRNSAITKFIARAEISKLTFDLRSRLAYASYKASNRVSHLPIHDLEVKTQAASYARSVPSKRKVTTFTHNSAPQTPRSLAMSTPRPGQMAPPPPVTRTSSSGQGGSANSGHSLFAALLGAPLPKHARTIRNPSAPPAPVASRAPSVRKAAAPRTRTHSHPDIKRSRHHRGRSKERHTHKGKGKEKERGAGDDSASVSTTMDDPDLTNAAQTLASFLRASVSTSAASPRSSFSAASDASIPQYAQSSARTTTEAATAGSSATEHPLTPPPSQTSPPPPADTPKRPAPTDKEAAEYMLILATSPSPVRARPQASREALHRASFGELGGGGSRAIHFSGSQASAEGAPSENARRGKALTKNGSFSDTIPVIAPAETQSQSTDGGSSQIPSEQDARPGNALTPASLLPPPPPSPHPRSSSSLSIFPSDPRQYQHAPPTPGNFNMHEFVNMSPSPRTPMKALETKPVPPGPRPAKKLFEQESRDSGGHSAPLGGALAAGFMPS</sequence>
<feature type="compositionally biased region" description="Basic and acidic residues" evidence="1">
    <location>
        <begin position="319"/>
        <end position="331"/>
    </location>
</feature>
<evidence type="ECO:0000256" key="1">
    <source>
        <dbReference type="SAM" id="MobiDB-lite"/>
    </source>
</evidence>
<keyword evidence="3" id="KW-1185">Reference proteome</keyword>
<dbReference type="STRING" id="670483.S7RED8"/>
<evidence type="ECO:0000313" key="3">
    <source>
        <dbReference type="Proteomes" id="UP000030669"/>
    </source>
</evidence>
<dbReference type="EMBL" id="KB469307">
    <property type="protein sequence ID" value="EPQ52580.1"/>
    <property type="molecule type" value="Genomic_DNA"/>
</dbReference>
<feature type="compositionally biased region" description="Polar residues" evidence="1">
    <location>
        <begin position="104"/>
        <end position="120"/>
    </location>
</feature>
<dbReference type="OrthoDB" id="2163387at2759"/>
<feature type="compositionally biased region" description="Low complexity" evidence="1">
    <location>
        <begin position="259"/>
        <end position="300"/>
    </location>
</feature>
<feature type="compositionally biased region" description="Pro residues" evidence="1">
    <location>
        <begin position="304"/>
        <end position="318"/>
    </location>
</feature>
<feature type="region of interest" description="Disordered" evidence="1">
    <location>
        <begin position="259"/>
        <end position="537"/>
    </location>
</feature>
<dbReference type="Proteomes" id="UP000030669">
    <property type="component" value="Unassembled WGS sequence"/>
</dbReference>
<dbReference type="AlphaFoldDB" id="S7RED8"/>
<protein>
    <submittedName>
        <fullName evidence="2">Uncharacterized protein</fullName>
    </submittedName>
</protein>
<evidence type="ECO:0000313" key="2">
    <source>
        <dbReference type="EMBL" id="EPQ52580.1"/>
    </source>
</evidence>
<dbReference type="HOGENOM" id="CLU_030372_0_0_1"/>
<feature type="compositionally biased region" description="Low complexity" evidence="1">
    <location>
        <begin position="1"/>
        <end position="14"/>
    </location>
</feature>
<feature type="compositionally biased region" description="Pro residues" evidence="1">
    <location>
        <begin position="441"/>
        <end position="450"/>
    </location>
</feature>
<proteinExistence type="predicted"/>
<feature type="compositionally biased region" description="Low complexity" evidence="1">
    <location>
        <begin position="451"/>
        <end position="464"/>
    </location>
</feature>
<feature type="compositionally biased region" description="Basic residues" evidence="1">
    <location>
        <begin position="203"/>
        <end position="221"/>
    </location>
</feature>
<feature type="region of interest" description="Disordered" evidence="1">
    <location>
        <begin position="165"/>
        <end position="244"/>
    </location>
</feature>